<comment type="caution">
    <text evidence="6">The sequence shown here is derived from an EMBL/GenBank/DDBJ whole genome shotgun (WGS) entry which is preliminary data.</text>
</comment>
<dbReference type="EMBL" id="PNHF01000009">
    <property type="protein sequence ID" value="PMC62530.1"/>
    <property type="molecule type" value="Genomic_DNA"/>
</dbReference>
<accession>A0A2N6SZP4</accession>
<comment type="subcellular location">
    <subcellularLocation>
        <location evidence="1">Membrane</location>
        <topology evidence="1">Multi-pass membrane protein</topology>
    </subcellularLocation>
</comment>
<dbReference type="PANTHER" id="PTHR33514:SF13">
    <property type="entry name" value="PROTEIN ABCI12, CHLOROPLASTIC"/>
    <property type="match status" value="1"/>
</dbReference>
<dbReference type="Proteomes" id="UP000235363">
    <property type="component" value="Unassembled WGS sequence"/>
</dbReference>
<evidence type="ECO:0000256" key="1">
    <source>
        <dbReference type="ARBA" id="ARBA00004141"/>
    </source>
</evidence>
<proteinExistence type="predicted"/>
<protein>
    <submittedName>
        <fullName evidence="6">Cobalt ABC transporter permease</fullName>
    </submittedName>
</protein>
<evidence type="ECO:0000256" key="2">
    <source>
        <dbReference type="ARBA" id="ARBA00022692"/>
    </source>
</evidence>
<organism evidence="6 7">
    <name type="scientific">Corynebacterium xerosis</name>
    <dbReference type="NCBI Taxonomy" id="1725"/>
    <lineage>
        <taxon>Bacteria</taxon>
        <taxon>Bacillati</taxon>
        <taxon>Actinomycetota</taxon>
        <taxon>Actinomycetes</taxon>
        <taxon>Mycobacteriales</taxon>
        <taxon>Corynebacteriaceae</taxon>
        <taxon>Corynebacterium</taxon>
    </lineage>
</organism>
<evidence type="ECO:0000256" key="4">
    <source>
        <dbReference type="ARBA" id="ARBA00023136"/>
    </source>
</evidence>
<name>A0A2N6SZP4_9CORY</name>
<keyword evidence="2 5" id="KW-0812">Transmembrane</keyword>
<dbReference type="Pfam" id="PF02361">
    <property type="entry name" value="CbiQ"/>
    <property type="match status" value="1"/>
</dbReference>
<feature type="transmembrane region" description="Helical" evidence="5">
    <location>
        <begin position="33"/>
        <end position="58"/>
    </location>
</feature>
<dbReference type="STRING" id="1725.WU86_07800"/>
<evidence type="ECO:0000313" key="6">
    <source>
        <dbReference type="EMBL" id="PMC62530.1"/>
    </source>
</evidence>
<dbReference type="AlphaFoldDB" id="A0A2N6SZP4"/>
<dbReference type="InterPro" id="IPR003339">
    <property type="entry name" value="ABC/ECF_trnsptr_transmembrane"/>
</dbReference>
<dbReference type="GO" id="GO:0005886">
    <property type="term" value="C:plasma membrane"/>
    <property type="evidence" value="ECO:0007669"/>
    <property type="project" value="UniProtKB-ARBA"/>
</dbReference>
<reference evidence="6 7" key="1">
    <citation type="submission" date="2017-09" db="EMBL/GenBank/DDBJ databases">
        <title>Bacterial strain isolated from the female urinary microbiota.</title>
        <authorList>
            <person name="Thomas-White K."/>
            <person name="Kumar N."/>
            <person name="Forster S."/>
            <person name="Putonti C."/>
            <person name="Lawley T."/>
            <person name="Wolfe A.J."/>
        </authorList>
    </citation>
    <scope>NUCLEOTIDE SEQUENCE [LARGE SCALE GENOMIC DNA]</scope>
    <source>
        <strain evidence="6 7">UMB0908</strain>
    </source>
</reference>
<sequence>MAGRGALVVPLSVYVKGDSPVHRMPVGPKLALVIGFIVLATLLARTIPTAAVALAIALSGYAVARIPWKVAVSQLLGAVPLLAFIAVIQGLTGKWELGITLFLQILASVIAATILTLTTRVSALMDTFDRMLAPLGKLGLPVSTISLAMSLTLRLIPLQVQAVREVLDARRARGASASVTAFGVPVIIRTIRRSRAMSDALLARGIGD</sequence>
<gene>
    <name evidence="6" type="ORF">CJ204_05120</name>
</gene>
<evidence type="ECO:0000256" key="3">
    <source>
        <dbReference type="ARBA" id="ARBA00022989"/>
    </source>
</evidence>
<dbReference type="RefSeq" id="WP_102212534.1">
    <property type="nucleotide sequence ID" value="NZ_JBHWXE010000002.1"/>
</dbReference>
<dbReference type="PANTHER" id="PTHR33514">
    <property type="entry name" value="PROTEIN ABCI12, CHLOROPLASTIC"/>
    <property type="match status" value="1"/>
</dbReference>
<evidence type="ECO:0000313" key="7">
    <source>
        <dbReference type="Proteomes" id="UP000235363"/>
    </source>
</evidence>
<dbReference type="CDD" id="cd16914">
    <property type="entry name" value="EcfT"/>
    <property type="match status" value="1"/>
</dbReference>
<evidence type="ECO:0000256" key="5">
    <source>
        <dbReference type="SAM" id="Phobius"/>
    </source>
</evidence>
<keyword evidence="4 5" id="KW-0472">Membrane</keyword>
<feature type="transmembrane region" description="Helical" evidence="5">
    <location>
        <begin position="70"/>
        <end position="91"/>
    </location>
</feature>
<feature type="transmembrane region" description="Helical" evidence="5">
    <location>
        <begin position="97"/>
        <end position="117"/>
    </location>
</feature>
<keyword evidence="3 5" id="KW-1133">Transmembrane helix</keyword>